<keyword evidence="4" id="KW-1185">Reference proteome</keyword>
<proteinExistence type="predicted"/>
<feature type="coiled-coil region" evidence="1">
    <location>
        <begin position="1376"/>
        <end position="1424"/>
    </location>
</feature>
<comment type="caution">
    <text evidence="3">The sequence shown here is derived from an EMBL/GenBank/DDBJ whole genome shotgun (WGS) entry which is preliminary data.</text>
</comment>
<dbReference type="SUPFAM" id="SSF55781">
    <property type="entry name" value="GAF domain-like"/>
    <property type="match status" value="1"/>
</dbReference>
<organism evidence="3 4">
    <name type="scientific">Pythium oligandrum</name>
    <name type="common">Mycoparasitic fungus</name>
    <dbReference type="NCBI Taxonomy" id="41045"/>
    <lineage>
        <taxon>Eukaryota</taxon>
        <taxon>Sar</taxon>
        <taxon>Stramenopiles</taxon>
        <taxon>Oomycota</taxon>
        <taxon>Peronosporomycetes</taxon>
        <taxon>Pythiales</taxon>
        <taxon>Pythiaceae</taxon>
        <taxon>Pythium</taxon>
    </lineage>
</organism>
<evidence type="ECO:0000256" key="1">
    <source>
        <dbReference type="SAM" id="Coils"/>
    </source>
</evidence>
<dbReference type="OrthoDB" id="121584at2759"/>
<evidence type="ECO:0000256" key="2">
    <source>
        <dbReference type="SAM" id="MobiDB-lite"/>
    </source>
</evidence>
<feature type="coiled-coil region" evidence="1">
    <location>
        <begin position="867"/>
        <end position="898"/>
    </location>
</feature>
<feature type="coiled-coil region" evidence="1">
    <location>
        <begin position="1115"/>
        <end position="1142"/>
    </location>
</feature>
<dbReference type="Gene3D" id="3.30.450.40">
    <property type="match status" value="1"/>
</dbReference>
<gene>
    <name evidence="3" type="ORF">Poli38472_002891</name>
</gene>
<dbReference type="Proteomes" id="UP000794436">
    <property type="component" value="Unassembled WGS sequence"/>
</dbReference>
<dbReference type="InterPro" id="IPR029016">
    <property type="entry name" value="GAF-like_dom_sf"/>
</dbReference>
<keyword evidence="1" id="KW-0175">Coiled coil</keyword>
<evidence type="ECO:0000313" key="4">
    <source>
        <dbReference type="Proteomes" id="UP000794436"/>
    </source>
</evidence>
<dbReference type="EMBL" id="SPLM01000144">
    <property type="protein sequence ID" value="TMW56966.1"/>
    <property type="molecule type" value="Genomic_DNA"/>
</dbReference>
<name>A0A8K1C5T1_PYTOL</name>
<accession>A0A8K1C5T1</accession>
<feature type="region of interest" description="Disordered" evidence="2">
    <location>
        <begin position="70"/>
        <end position="93"/>
    </location>
</feature>
<feature type="coiled-coil region" evidence="1">
    <location>
        <begin position="386"/>
        <end position="420"/>
    </location>
</feature>
<evidence type="ECO:0000313" key="3">
    <source>
        <dbReference type="EMBL" id="TMW56966.1"/>
    </source>
</evidence>
<protein>
    <submittedName>
        <fullName evidence="3">Uncharacterized protein</fullName>
    </submittedName>
</protein>
<feature type="coiled-coil region" evidence="1">
    <location>
        <begin position="248"/>
        <end position="276"/>
    </location>
</feature>
<reference evidence="3" key="1">
    <citation type="submission" date="2019-03" db="EMBL/GenBank/DDBJ databases">
        <title>Long read genome sequence of the mycoparasitic Pythium oligandrum ATCC 38472 isolated from sugarbeet rhizosphere.</title>
        <authorList>
            <person name="Gaulin E."/>
        </authorList>
    </citation>
    <scope>NUCLEOTIDE SEQUENCE</scope>
    <source>
        <strain evidence="3">ATCC 38472_TT</strain>
    </source>
</reference>
<dbReference type="PANTHER" id="PTHR23159:SF31">
    <property type="entry name" value="CENTROSOME-ASSOCIATED PROTEIN CEP250 ISOFORM X1"/>
    <property type="match status" value="1"/>
</dbReference>
<feature type="coiled-coil region" evidence="1">
    <location>
        <begin position="169"/>
        <end position="214"/>
    </location>
</feature>
<feature type="coiled-coil region" evidence="1">
    <location>
        <begin position="36"/>
        <end position="63"/>
    </location>
</feature>
<feature type="region of interest" description="Disordered" evidence="2">
    <location>
        <begin position="1"/>
        <end position="20"/>
    </location>
</feature>
<dbReference type="PANTHER" id="PTHR23159">
    <property type="entry name" value="CENTROSOMAL PROTEIN 2"/>
    <property type="match status" value="1"/>
</dbReference>
<feature type="region of interest" description="Disordered" evidence="2">
    <location>
        <begin position="1492"/>
        <end position="1516"/>
    </location>
</feature>
<sequence length="1574" mass="184049">MLARGKAAEEPNNASADGLGENWKSALCVTSLYDSYVAVQHENEALRDQVRALQHANEVLVAETRNGRRSRAVVKPLPGPESDGSGALDKTDGDEDGVAVFLKEIQLLRTEKSQLELVFDKKKTQLEAELREYKALYNAQLEKYQHKFNLDPNEPRRAALATQALQDTLEKTVYEKEELAMQHRKLQQRFLEVEAELRTTKEALEMSVTKLQAKTVSLAQQRIKSVLEKWVLTNMSKAWKQWRVGVMMDRLQAKEAAVEKERVEQAKRTRKQMQDDRVAKWLVEALQTTTRRVFANWKQMVVLKKRRQAEMKTLSYQQDLRRLRSGFAIWKQTHRVYKTRAEAGQRLASLLNGHKQARAWRKWVVHLWSARLESERHEKEQLHSNLLRSSTMMKEMEELLAKATQEAQLLREQLDRTTEFHEQAQESKQRDQDLWQQKLGAFFLARSSKHLLSQTFAAWHETTLLKIAFRRKTRVLEAKRNERRGRQTIQRWHASSKQRRRCTEIALHVVQRMRMLGVFRCFLAWRSFANTRKDERAMMRRVIHHMSHRQAICCFKEWACYTTKRKRCRHKLQCVLASTKRAKLANAFVQWRSTSKQMGVALEALNRQTLEQEWRQRVEQSKKELKVLRQAFLSWRSTVKNGRKYRQLTSKYALRWRSGTMGKCFETWKLFLQERRVQRECVRRLLSRCGVATLREAWKRWHAHALVSKQAEVLLKLTQERDRQIQSLQWELGQLRIVEAAARDAVLEQEEQHTLAIRDVQLELAAAHDLRRQYKHGLISLYSSIERQRFLKRCLREWKQATHDRKALHLRVDEFVTSKEISCLRQVFDAWKLKRRKNVLLLAAMSMLKRTSQHQICEVITSELEYIRVTLEKKEEITKELQSILEQTQLRLANQEEALQLTAGITKSEAQTRELAAQRMRVLARVFLRQRVLRSTVTAFSRWKWKTCCQVPRVRAAFSIVLHIRSCKQRRAAFLRWKRVSNAHSRLERFRSRRKLATTRIAWNEWKLWSHKRIAIKRKLLLRWLQLSHVKYVELELQKRVHVTFRLWKAQSLCDRLVTERSIVQHALVADNQLQQTRWRRSLLAKWCWQAYHQHCEALRQFFRNGITLSRRQSNTEVRSQVQNLLTQVRELEAEVKAAQFAKTEAGANALKTLQLDKDALDRYSQGLQTLFRQFPSVTSTSELFAAISSGFSRALPASSGILWLLDPLSNELWTTNSIGLGAEPTVVQAPAMLGIAGAVLASNGPVLIDNALHDKRFHPLVDQYALKMTGSSVPVDAIGRHVSSLSTSNSLFCLSIVAADGSVYGVLQVAFQKPNEPSEASKLQTQIQLLGRALCFFVEQMLYEMLRHCRDRLRARSRENFVKLFKQNKNWRKYFVQVERQAQKTEAQLQQILVEQDFLLQEKARLQDAMRLFEEREEQASQEVRDRTTQEYEDLIRLLGISKKKLTKLKQLVDAKEAIIIEKTKEVDKVSEEFAQYRQEVRARDWQTILSHGAPQSKQTHHDKRPTEAASKESSLLHGAEFATIKNQLVRAESDNLLLVKAVDVATKHNGTIPEQLKMEVNRIATRLKKTRE</sequence>